<reference evidence="2 3" key="1">
    <citation type="submission" date="2017-03" db="EMBL/GenBank/DDBJ databases">
        <authorList>
            <person name="Afonso C.L."/>
            <person name="Miller P.J."/>
            <person name="Scott M.A."/>
            <person name="Spackman E."/>
            <person name="Goraichik I."/>
            <person name="Dimitrov K.M."/>
            <person name="Suarez D.L."/>
            <person name="Swayne D.E."/>
        </authorList>
    </citation>
    <scope>NUCLEOTIDE SEQUENCE [LARGE SCALE GENOMIC DNA]</scope>
    <source>
        <strain evidence="2 3">CECT 7639</strain>
    </source>
</reference>
<keyword evidence="1" id="KW-0812">Transmembrane</keyword>
<proteinExistence type="predicted"/>
<dbReference type="RefSeq" id="WP_085796817.1">
    <property type="nucleotide sequence ID" value="NZ_FWFO01000002.1"/>
</dbReference>
<gene>
    <name evidence="2" type="ORF">TRL7639_03188</name>
</gene>
<dbReference type="AlphaFoldDB" id="A0A1Y5T861"/>
<evidence type="ECO:0000313" key="3">
    <source>
        <dbReference type="Proteomes" id="UP000193077"/>
    </source>
</evidence>
<name>A0A1Y5T861_9RHOB</name>
<keyword evidence="1" id="KW-1133">Transmembrane helix</keyword>
<dbReference type="EMBL" id="FWFO01000002">
    <property type="protein sequence ID" value="SLN58005.1"/>
    <property type="molecule type" value="Genomic_DNA"/>
</dbReference>
<evidence type="ECO:0000256" key="1">
    <source>
        <dbReference type="SAM" id="Phobius"/>
    </source>
</evidence>
<sequence length="60" mass="6868">MRFLFPLTGFFVLIGSRLFAEGFDRPIPQAQSALAEFWYAMACIALILSMIAVQWLVSRR</sequence>
<dbReference type="OrthoDB" id="7876754at2"/>
<dbReference type="Proteomes" id="UP000193077">
    <property type="component" value="Unassembled WGS sequence"/>
</dbReference>
<keyword evidence="3" id="KW-1185">Reference proteome</keyword>
<organism evidence="2 3">
    <name type="scientific">Falsiruegeria litorea R37</name>
    <dbReference type="NCBI Taxonomy" id="1200284"/>
    <lineage>
        <taxon>Bacteria</taxon>
        <taxon>Pseudomonadati</taxon>
        <taxon>Pseudomonadota</taxon>
        <taxon>Alphaproteobacteria</taxon>
        <taxon>Rhodobacterales</taxon>
        <taxon>Roseobacteraceae</taxon>
        <taxon>Falsiruegeria</taxon>
    </lineage>
</organism>
<feature type="transmembrane region" description="Helical" evidence="1">
    <location>
        <begin position="36"/>
        <end position="57"/>
    </location>
</feature>
<keyword evidence="1" id="KW-0472">Membrane</keyword>
<evidence type="ECO:0000313" key="2">
    <source>
        <dbReference type="EMBL" id="SLN58005.1"/>
    </source>
</evidence>
<accession>A0A1Y5T861</accession>
<protein>
    <submittedName>
        <fullName evidence="2">Uncharacterized protein</fullName>
    </submittedName>
</protein>